<dbReference type="Gene3D" id="3.40.1190.20">
    <property type="match status" value="1"/>
</dbReference>
<organism evidence="4">
    <name type="scientific">hydrothermal vent metagenome</name>
    <dbReference type="NCBI Taxonomy" id="652676"/>
    <lineage>
        <taxon>unclassified sequences</taxon>
        <taxon>metagenomes</taxon>
        <taxon>ecological metagenomes</taxon>
    </lineage>
</organism>
<gene>
    <name evidence="4" type="ORF">MGWOODY_Mmi95</name>
</gene>
<dbReference type="SUPFAM" id="SSF53613">
    <property type="entry name" value="Ribokinase-like"/>
    <property type="match status" value="1"/>
</dbReference>
<dbReference type="InterPro" id="IPR011611">
    <property type="entry name" value="PfkB_dom"/>
</dbReference>
<dbReference type="Pfam" id="PF00294">
    <property type="entry name" value="PfkB"/>
    <property type="match status" value="1"/>
</dbReference>
<evidence type="ECO:0000259" key="3">
    <source>
        <dbReference type="Pfam" id="PF00294"/>
    </source>
</evidence>
<dbReference type="PROSITE" id="PS00584">
    <property type="entry name" value="PFKB_KINASES_2"/>
    <property type="match status" value="1"/>
</dbReference>
<name>A0A160VGG6_9ZZZZ</name>
<sequence length="297" mass="32325">MTNNLVLIVGSIALDLIETPYDRKENVIGGSTTYALIAASKRAPVSVVGVIGDDFPKKGIDLYEKYAHNLNDLKIVSGKTFRWGGRYHENLDDRDTLYTELGVFESFNPILSPSNQNCSHIFLANIHPDLQQLVIDQNKNPDALIVVDTMNLWINTALDGLINVLSNSHILLINESEAAMLTGQDTINSCARALQDKGPQTVVIKKGSKGAVLFSEKVQITIDAYPIEKVIDPTGAGDTFGGGFISCLADGKTMDEALINASVLASLCVEGFGTDAIIAADKTEIIRRKTYLQDRIR</sequence>
<dbReference type="GO" id="GO:0005829">
    <property type="term" value="C:cytosol"/>
    <property type="evidence" value="ECO:0007669"/>
    <property type="project" value="TreeGrafter"/>
</dbReference>
<feature type="domain" description="Carbohydrate kinase PfkB" evidence="3">
    <location>
        <begin position="119"/>
        <end position="276"/>
    </location>
</feature>
<dbReference type="AlphaFoldDB" id="A0A160VGG6"/>
<proteinExistence type="predicted"/>
<dbReference type="PANTHER" id="PTHR10584:SF166">
    <property type="entry name" value="RIBOKINASE"/>
    <property type="match status" value="1"/>
</dbReference>
<dbReference type="EMBL" id="FAXC01000284">
    <property type="protein sequence ID" value="CUV09683.1"/>
    <property type="molecule type" value="Genomic_DNA"/>
</dbReference>
<dbReference type="EC" id="2.7.1.15" evidence="4"/>
<accession>A0A160VGG6</accession>
<evidence type="ECO:0000256" key="2">
    <source>
        <dbReference type="ARBA" id="ARBA00022777"/>
    </source>
</evidence>
<dbReference type="InterPro" id="IPR002173">
    <property type="entry name" value="Carboh/pur_kinase_PfkB_CS"/>
</dbReference>
<evidence type="ECO:0000313" key="4">
    <source>
        <dbReference type="EMBL" id="CUV09683.1"/>
    </source>
</evidence>
<keyword evidence="1 4" id="KW-0808">Transferase</keyword>
<dbReference type="GO" id="GO:0004747">
    <property type="term" value="F:ribokinase activity"/>
    <property type="evidence" value="ECO:0007669"/>
    <property type="project" value="UniProtKB-EC"/>
</dbReference>
<dbReference type="PANTHER" id="PTHR10584">
    <property type="entry name" value="SUGAR KINASE"/>
    <property type="match status" value="1"/>
</dbReference>
<reference evidence="4" key="1">
    <citation type="submission" date="2015-10" db="EMBL/GenBank/DDBJ databases">
        <authorList>
            <person name="Gilbert D.G."/>
        </authorList>
    </citation>
    <scope>NUCLEOTIDE SEQUENCE</scope>
</reference>
<dbReference type="InterPro" id="IPR029056">
    <property type="entry name" value="Ribokinase-like"/>
</dbReference>
<protein>
    <submittedName>
        <fullName evidence="4">Ribokinase</fullName>
        <ecNumber evidence="4">2.7.1.15</ecNumber>
    </submittedName>
</protein>
<evidence type="ECO:0000256" key="1">
    <source>
        <dbReference type="ARBA" id="ARBA00022679"/>
    </source>
</evidence>
<keyword evidence="2 4" id="KW-0418">Kinase</keyword>